<keyword evidence="3" id="KW-0813">Transport</keyword>
<evidence type="ECO:0000256" key="6">
    <source>
        <dbReference type="ARBA" id="ARBA00022801"/>
    </source>
</evidence>
<dbReference type="KEGG" id="bspl:114866256"/>
<evidence type="ECO:0000256" key="11">
    <source>
        <dbReference type="ARBA" id="ARBA00029362"/>
    </source>
</evidence>
<dbReference type="InterPro" id="IPR046792">
    <property type="entry name" value="Peptidase_C54_cat"/>
</dbReference>
<dbReference type="GeneID" id="114866256"/>
<feature type="compositionally biased region" description="Basic and acidic residues" evidence="13">
    <location>
        <begin position="45"/>
        <end position="54"/>
    </location>
</feature>
<dbReference type="InterPro" id="IPR005078">
    <property type="entry name" value="Peptidase_C54"/>
</dbReference>
<feature type="region of interest" description="Disordered" evidence="13">
    <location>
        <begin position="186"/>
        <end position="225"/>
    </location>
</feature>
<dbReference type="GO" id="GO:0000045">
    <property type="term" value="P:autophagosome assembly"/>
    <property type="evidence" value="ECO:0007669"/>
    <property type="project" value="TreeGrafter"/>
</dbReference>
<dbReference type="RefSeq" id="XP_029023880.1">
    <property type="nucleotide sequence ID" value="XM_029168047.3"/>
</dbReference>
<dbReference type="GO" id="GO:0004197">
    <property type="term" value="F:cysteine-type endopeptidase activity"/>
    <property type="evidence" value="ECO:0007669"/>
    <property type="project" value="TreeGrafter"/>
</dbReference>
<keyword evidence="8 12" id="KW-0653">Protein transport</keyword>
<feature type="compositionally biased region" description="Polar residues" evidence="13">
    <location>
        <begin position="191"/>
        <end position="202"/>
    </location>
</feature>
<evidence type="ECO:0000256" key="10">
    <source>
        <dbReference type="ARBA" id="ARBA00029289"/>
    </source>
</evidence>
<evidence type="ECO:0000256" key="7">
    <source>
        <dbReference type="ARBA" id="ARBA00022807"/>
    </source>
</evidence>
<evidence type="ECO:0000256" key="2">
    <source>
        <dbReference type="ARBA" id="ARBA00010958"/>
    </source>
</evidence>
<keyword evidence="5 12" id="KW-0645">Protease</keyword>
<dbReference type="GO" id="GO:0035973">
    <property type="term" value="P:aggrephagy"/>
    <property type="evidence" value="ECO:0007669"/>
    <property type="project" value="TreeGrafter"/>
</dbReference>
<evidence type="ECO:0000256" key="5">
    <source>
        <dbReference type="ARBA" id="ARBA00022670"/>
    </source>
</evidence>
<dbReference type="GO" id="GO:0098749">
    <property type="term" value="P:cerebellar neuron development"/>
    <property type="evidence" value="ECO:0007669"/>
    <property type="project" value="Ensembl"/>
</dbReference>
<dbReference type="EC" id="3.4.22.-" evidence="12"/>
<keyword evidence="6 12" id="KW-0378">Hydrolase</keyword>
<evidence type="ECO:0000313" key="16">
    <source>
        <dbReference type="RefSeq" id="XP_029023880.1"/>
    </source>
</evidence>
<accession>A0A6P7P1A5</accession>
<evidence type="ECO:0000313" key="15">
    <source>
        <dbReference type="Proteomes" id="UP000515150"/>
    </source>
</evidence>
<keyword evidence="4 12" id="KW-0963">Cytoplasm</keyword>
<feature type="region of interest" description="Disordered" evidence="13">
    <location>
        <begin position="24"/>
        <end position="54"/>
    </location>
</feature>
<dbReference type="OrthoDB" id="2960936at2759"/>
<evidence type="ECO:0000256" key="1">
    <source>
        <dbReference type="ARBA" id="ARBA00004496"/>
    </source>
</evidence>
<dbReference type="Pfam" id="PF03416">
    <property type="entry name" value="Peptidase_C54"/>
    <property type="match status" value="1"/>
</dbReference>
<dbReference type="PANTHER" id="PTHR22624:SF36">
    <property type="entry name" value="CYSTEINE PROTEASE ATG4D"/>
    <property type="match status" value="1"/>
</dbReference>
<evidence type="ECO:0000256" key="9">
    <source>
        <dbReference type="ARBA" id="ARBA00023006"/>
    </source>
</evidence>
<comment type="subcellular location">
    <subcellularLocation>
        <location evidence="1 12">Cytoplasm</location>
    </subcellularLocation>
</comment>
<evidence type="ECO:0000259" key="14">
    <source>
        <dbReference type="Pfam" id="PF03416"/>
    </source>
</evidence>
<gene>
    <name evidence="16" type="primary">atg4da</name>
</gene>
<evidence type="ECO:0000256" key="8">
    <source>
        <dbReference type="ARBA" id="ARBA00022927"/>
    </source>
</evidence>
<dbReference type="GO" id="GO:0000423">
    <property type="term" value="P:mitophagy"/>
    <property type="evidence" value="ECO:0007669"/>
    <property type="project" value="TreeGrafter"/>
</dbReference>
<dbReference type="InterPro" id="IPR038765">
    <property type="entry name" value="Papain-like_cys_pep_sf"/>
</dbReference>
<dbReference type="InParanoid" id="A0A6P7P1A5"/>
<proteinExistence type="inferred from homology"/>
<protein>
    <recommendedName>
        <fullName evidence="12">Cysteine protease</fullName>
        <ecNumber evidence="12">3.4.22.-</ecNumber>
    </recommendedName>
</protein>
<feature type="domain" description="Peptidase C54 catalytic" evidence="14">
    <location>
        <begin position="104"/>
        <end position="436"/>
    </location>
</feature>
<comment type="function">
    <text evidence="12">Cysteine protease that plays a key role in autophagy by mediating both proteolytic activation and delipidation of ATG8 family proteins.</text>
</comment>
<evidence type="ECO:0000256" key="12">
    <source>
        <dbReference type="RuleBase" id="RU363115"/>
    </source>
</evidence>
<evidence type="ECO:0000256" key="4">
    <source>
        <dbReference type="ARBA" id="ARBA00022490"/>
    </source>
</evidence>
<dbReference type="GO" id="GO:0019786">
    <property type="term" value="F:protein-phosphatidylethanolamide deconjugating activity"/>
    <property type="evidence" value="ECO:0007669"/>
    <property type="project" value="InterPro"/>
</dbReference>
<dbReference type="AlphaFoldDB" id="A0A6P7P1A5"/>
<evidence type="ECO:0000256" key="3">
    <source>
        <dbReference type="ARBA" id="ARBA00022448"/>
    </source>
</evidence>
<dbReference type="GO" id="GO:0005737">
    <property type="term" value="C:cytoplasm"/>
    <property type="evidence" value="ECO:0007669"/>
    <property type="project" value="UniProtKB-SubCell"/>
</dbReference>
<dbReference type="Proteomes" id="UP000515150">
    <property type="component" value="Chromosome 1"/>
</dbReference>
<feature type="compositionally biased region" description="Basic and acidic residues" evidence="13">
    <location>
        <begin position="205"/>
        <end position="225"/>
    </location>
</feature>
<keyword evidence="15" id="KW-1185">Reference proteome</keyword>
<dbReference type="GO" id="GO:0034727">
    <property type="term" value="P:piecemeal microautophagy of the nucleus"/>
    <property type="evidence" value="ECO:0007669"/>
    <property type="project" value="TreeGrafter"/>
</dbReference>
<dbReference type="FunCoup" id="A0A6P7P1A5">
    <property type="interactions" value="440"/>
</dbReference>
<dbReference type="GO" id="GO:0021702">
    <property type="term" value="P:cerebellar Purkinje cell differentiation"/>
    <property type="evidence" value="ECO:0007669"/>
    <property type="project" value="Ensembl"/>
</dbReference>
<reference evidence="16" key="1">
    <citation type="submission" date="2025-08" db="UniProtKB">
        <authorList>
            <consortium name="RefSeq"/>
        </authorList>
    </citation>
    <scope>IDENTIFICATION</scope>
</reference>
<comment type="similarity">
    <text evidence="2 12">Belongs to the peptidase C54 family.</text>
</comment>
<dbReference type="SUPFAM" id="SSF54001">
    <property type="entry name" value="Cysteine proteinases"/>
    <property type="match status" value="1"/>
</dbReference>
<dbReference type="PANTHER" id="PTHR22624">
    <property type="entry name" value="CYSTEINE PROTEASE ATG4"/>
    <property type="match status" value="1"/>
</dbReference>
<evidence type="ECO:0000256" key="13">
    <source>
        <dbReference type="SAM" id="MobiDB-lite"/>
    </source>
</evidence>
<dbReference type="GO" id="GO:0015031">
    <property type="term" value="P:protein transport"/>
    <property type="evidence" value="ECO:0007669"/>
    <property type="project" value="UniProtKB-KW"/>
</dbReference>
<comment type="catalytic activity">
    <reaction evidence="11">
        <text>[protein]-C-terminal L-amino acid-glycyl-phosphatidylethanolamide + H2O = [protein]-C-terminal L-amino acid-glycine + a 1,2-diacyl-sn-glycero-3-phosphoethanolamine</text>
        <dbReference type="Rhea" id="RHEA:67548"/>
        <dbReference type="Rhea" id="RHEA-COMP:17323"/>
        <dbReference type="Rhea" id="RHEA-COMP:17324"/>
        <dbReference type="ChEBI" id="CHEBI:15377"/>
        <dbReference type="ChEBI" id="CHEBI:64612"/>
        <dbReference type="ChEBI" id="CHEBI:172940"/>
        <dbReference type="ChEBI" id="CHEBI:172941"/>
    </reaction>
    <physiologicalReaction direction="left-to-right" evidence="11">
        <dbReference type="Rhea" id="RHEA:67549"/>
    </physiologicalReaction>
</comment>
<dbReference type="CTD" id="795933"/>
<organism evidence="15 16">
    <name type="scientific">Betta splendens</name>
    <name type="common">Siamese fighting fish</name>
    <dbReference type="NCBI Taxonomy" id="158456"/>
    <lineage>
        <taxon>Eukaryota</taxon>
        <taxon>Metazoa</taxon>
        <taxon>Chordata</taxon>
        <taxon>Craniata</taxon>
        <taxon>Vertebrata</taxon>
        <taxon>Euteleostomi</taxon>
        <taxon>Actinopterygii</taxon>
        <taxon>Neopterygii</taxon>
        <taxon>Teleostei</taxon>
        <taxon>Neoteleostei</taxon>
        <taxon>Acanthomorphata</taxon>
        <taxon>Anabantaria</taxon>
        <taxon>Anabantiformes</taxon>
        <taxon>Anabantoidei</taxon>
        <taxon>Osphronemidae</taxon>
        <taxon>Betta</taxon>
    </lineage>
</organism>
<name>A0A6P7P1A5_BETSP</name>
<dbReference type="GO" id="GO:0016485">
    <property type="term" value="P:protein processing"/>
    <property type="evidence" value="ECO:0007669"/>
    <property type="project" value="TreeGrafter"/>
</dbReference>
<keyword evidence="9 12" id="KW-0072">Autophagy</keyword>
<comment type="catalytic activity">
    <reaction evidence="10">
        <text>[protein]-C-terminal L-amino acid-glycyl-phosphatidylserine + H2O = [protein]-C-terminal L-amino acid-glycine + a 1,2-diacyl-sn-glycero-3-phospho-L-serine</text>
        <dbReference type="Rhea" id="RHEA:67576"/>
        <dbReference type="Rhea" id="RHEA-COMP:17324"/>
        <dbReference type="Rhea" id="RHEA-COMP:17326"/>
        <dbReference type="ChEBI" id="CHEBI:15377"/>
        <dbReference type="ChEBI" id="CHEBI:57262"/>
        <dbReference type="ChEBI" id="CHEBI:172940"/>
        <dbReference type="ChEBI" id="CHEBI:172942"/>
    </reaction>
    <physiologicalReaction direction="left-to-right" evidence="10">
        <dbReference type="Rhea" id="RHEA:67577"/>
    </physiologicalReaction>
</comment>
<keyword evidence="7" id="KW-0788">Thiol protease</keyword>
<sequence length="499" mass="55720">MNSVSPTTAQYVGVVMQDELLESQRQQRMERQSSLGLRPPQTPDPSREAPGEPDEMDKLKAKLMSAWNNVKYGWTVKSKTSFNKISPVTVMGHCFLLNSEDEVERFRLAFVSRIWLTYRKDFPQLEGSTWTTDCGWGCMLRSGQMLLAQGLLVHLMPKDWAWPDAQQLTDVDFEVFRPRSPVRAGGVPIPSFSSPRGSNTPEKTLPSDHGLKCSQRKRPESARDRQAESIHHKLITWFGDQPSAPFGVHQLVEIGKSSGKKAGDWYGPSVVAHILRKAVARASVVQNLAVYVAQDCTVYKDDVVHLCDTSPKKTPPDPLSQAWKSVIILVPVRLGGEALNPSYIECVKNILKLDCCIGIIGGKPKHSLFFIGFQDEQLLYLDPHYCQNVVDVTQGNFSPESFHCTSPKKMPFSRMDPSCTIGFYAQNKKDFESLCSAVSVALSSSKEKYPIFTFVEGKGQDYGLDSQSTNHSGPAAHILPLGQWCRSNNRSNSDEFVFL</sequence>